<gene>
    <name evidence="2" type="ORF">E1757_01675</name>
</gene>
<organism evidence="2 3">
    <name type="scientific">Paenibacillus piri</name>
    <dbReference type="NCBI Taxonomy" id="2547395"/>
    <lineage>
        <taxon>Bacteria</taxon>
        <taxon>Bacillati</taxon>
        <taxon>Bacillota</taxon>
        <taxon>Bacilli</taxon>
        <taxon>Bacillales</taxon>
        <taxon>Paenibacillaceae</taxon>
        <taxon>Paenibacillus</taxon>
    </lineage>
</organism>
<dbReference type="Gene3D" id="3.90.1200.10">
    <property type="match status" value="1"/>
</dbReference>
<comment type="caution">
    <text evidence="2">The sequence shown here is derived from an EMBL/GenBank/DDBJ whole genome shotgun (WGS) entry which is preliminary data.</text>
</comment>
<protein>
    <submittedName>
        <fullName evidence="2">Aminoglycoside phosphotransferase family protein</fullName>
    </submittedName>
</protein>
<dbReference type="GO" id="GO:0016740">
    <property type="term" value="F:transferase activity"/>
    <property type="evidence" value="ECO:0007669"/>
    <property type="project" value="UniProtKB-KW"/>
</dbReference>
<accession>A0A4R5KZ85</accession>
<dbReference type="Proteomes" id="UP000295636">
    <property type="component" value="Unassembled WGS sequence"/>
</dbReference>
<dbReference type="InterPro" id="IPR002575">
    <property type="entry name" value="Aminoglycoside_PTrfase"/>
</dbReference>
<evidence type="ECO:0000259" key="1">
    <source>
        <dbReference type="Pfam" id="PF01636"/>
    </source>
</evidence>
<evidence type="ECO:0000313" key="3">
    <source>
        <dbReference type="Proteomes" id="UP000295636"/>
    </source>
</evidence>
<dbReference type="InterPro" id="IPR011009">
    <property type="entry name" value="Kinase-like_dom_sf"/>
</dbReference>
<name>A0A4R5KZ85_9BACL</name>
<evidence type="ECO:0000313" key="2">
    <source>
        <dbReference type="EMBL" id="TDG00953.1"/>
    </source>
</evidence>
<dbReference type="AlphaFoldDB" id="A0A4R5KZ85"/>
<dbReference type="EMBL" id="SMRT01000001">
    <property type="protein sequence ID" value="TDG00953.1"/>
    <property type="molecule type" value="Genomic_DNA"/>
</dbReference>
<proteinExistence type="predicted"/>
<sequence length="304" mass="35269">MDVQAIREHIPLLNNIASVSKIHKGFSSDGKYFLFTNMGRPAYVLRTATLQKSEQKQREFEAVQRVHKIGVNTSAPVQFGIVEPLDMCYMLLRYAEGEDASDIVPALTSNEQYEIGSKAGSELRLMHGLEAPANWGAWHLRRIAKHKKQFEDYMSCGIRLPEETVIVSFIEANLAWMNDRPNRFQHDDFHPGNLLVHHRQYAGVIDFNRYDWGDPYHDFLKIAFFSRQVSIPFSIGQIDEYFKGSVPVHFWNLYALYTAFTIFSTISWTLQAAPEQLESMLARIRIVLDDHHNFERAIPRWYQN</sequence>
<reference evidence="2 3" key="1">
    <citation type="submission" date="2019-03" db="EMBL/GenBank/DDBJ databases">
        <title>This is whole genome sequence of Paenibacillus sp MS74 strain.</title>
        <authorList>
            <person name="Trinh H.N."/>
        </authorList>
    </citation>
    <scope>NUCLEOTIDE SEQUENCE [LARGE SCALE GENOMIC DNA]</scope>
    <source>
        <strain evidence="2 3">MS74</strain>
    </source>
</reference>
<dbReference type="PANTHER" id="PTHR41283:SF1">
    <property type="entry name" value="AMINOGLYCOSIDE PHOSPHOTRANSFERASE DOMAIN-CONTAINING PROTEIN"/>
    <property type="match status" value="1"/>
</dbReference>
<dbReference type="Pfam" id="PF01636">
    <property type="entry name" value="APH"/>
    <property type="match status" value="1"/>
</dbReference>
<feature type="domain" description="Aminoglycoside phosphotransferase" evidence="1">
    <location>
        <begin position="19"/>
        <end position="242"/>
    </location>
</feature>
<dbReference type="PANTHER" id="PTHR41283">
    <property type="entry name" value="AMINOGLYCOSIDE PHOSPHOTRANSFERASE"/>
    <property type="match status" value="1"/>
</dbReference>
<dbReference type="SUPFAM" id="SSF56112">
    <property type="entry name" value="Protein kinase-like (PK-like)"/>
    <property type="match status" value="1"/>
</dbReference>
<keyword evidence="2" id="KW-0808">Transferase</keyword>
<dbReference type="OrthoDB" id="334783at2"/>
<keyword evidence="3" id="KW-1185">Reference proteome</keyword>